<feature type="compositionally biased region" description="Basic and acidic residues" evidence="1">
    <location>
        <begin position="132"/>
        <end position="141"/>
    </location>
</feature>
<evidence type="ECO:0000313" key="3">
    <source>
        <dbReference type="EMBL" id="CDP98467.1"/>
    </source>
</evidence>
<accession>A0A0K0J0U5</accession>
<accession>A0A4E9FR22</accession>
<protein>
    <submittedName>
        <fullName evidence="3 6">Bm1432</fullName>
    </submittedName>
</protein>
<keyword evidence="2" id="KW-1133">Transmembrane helix</keyword>
<proteinExistence type="predicted"/>
<reference evidence="3" key="2">
    <citation type="submission" date="2012-12" db="EMBL/GenBank/DDBJ databases">
        <authorList>
            <person name="Gao Y.W."/>
            <person name="Fan S.T."/>
            <person name="Sun H.T."/>
            <person name="Wang Z."/>
            <person name="Gao X.L."/>
            <person name="Li Y.G."/>
            <person name="Wang T.C."/>
            <person name="Zhang K."/>
            <person name="Xu W.W."/>
            <person name="Yu Z.J."/>
            <person name="Xia X.Z."/>
        </authorList>
    </citation>
    <scope>NUCLEOTIDE SEQUENCE</scope>
    <source>
        <strain evidence="3">FR3</strain>
    </source>
</reference>
<dbReference type="CTD" id="66058040"/>
<reference evidence="3 5" key="1">
    <citation type="journal article" date="2007" name="Science">
        <title>Draft genome of the filarial nematode parasite Brugia malayi.</title>
        <authorList>
            <person name="Ghedin E."/>
            <person name="Wang S."/>
            <person name="Spiro D."/>
            <person name="Caler E."/>
            <person name="Zhao Q."/>
            <person name="Crabtree J."/>
            <person name="Allen J.E."/>
            <person name="Delcher A.L."/>
            <person name="Guiliano D.B."/>
            <person name="Miranda-Saavedra D."/>
            <person name="Angiuoli S.V."/>
            <person name="Creasy T."/>
            <person name="Amedeo P."/>
            <person name="Haas B."/>
            <person name="El-Sayed N.M."/>
            <person name="Wortman J.R."/>
            <person name="Feldblyum T."/>
            <person name="Tallon L."/>
            <person name="Schatz M."/>
            <person name="Shumway M."/>
            <person name="Koo H."/>
            <person name="Salzberg S.L."/>
            <person name="Schobel S."/>
            <person name="Pertea M."/>
            <person name="Pop M."/>
            <person name="White O."/>
            <person name="Barton G.J."/>
            <person name="Carlow C.K."/>
            <person name="Crawford M.J."/>
            <person name="Daub J."/>
            <person name="Dimmic M.W."/>
            <person name="Estes C.F."/>
            <person name="Foster J.M."/>
            <person name="Ganatra M."/>
            <person name="Gregory W.F."/>
            <person name="Johnson N.M."/>
            <person name="Jin J."/>
            <person name="Komuniecki R."/>
            <person name="Korf I."/>
            <person name="Kumar S."/>
            <person name="Laney S."/>
            <person name="Li B.W."/>
            <person name="Li W."/>
            <person name="Lindblom T.H."/>
            <person name="Lustigman S."/>
            <person name="Ma D."/>
            <person name="Maina C.V."/>
            <person name="Martin D.M."/>
            <person name="McCarter J.P."/>
            <person name="McReynolds L."/>
            <person name="Mitreva M."/>
            <person name="Nutman T.B."/>
            <person name="Parkinson J."/>
            <person name="Peregrin-Alvarez J.M."/>
            <person name="Poole C."/>
            <person name="Ren Q."/>
            <person name="Saunders L."/>
            <person name="Sluder A.E."/>
            <person name="Smith K."/>
            <person name="Stanke M."/>
            <person name="Unnasch T.R."/>
            <person name="Ware J."/>
            <person name="Wei A.D."/>
            <person name="Weil G."/>
            <person name="Williams D.J."/>
            <person name="Zhang Y."/>
            <person name="Williams S.A."/>
            <person name="Fraser-Liggett C."/>
            <person name="Slatko B."/>
            <person name="Blaxter M.L."/>
            <person name="Scott A.L."/>
        </authorList>
    </citation>
    <scope>NUCLEOTIDE SEQUENCE</scope>
    <source>
        <strain evidence="3 5">FR3</strain>
    </source>
</reference>
<sequence>MFISLTNFAMETILYILSTTIMISFPFMQCLSKRKKKVAQRNDSVKKEYSEKDSNYQTTIDRKNSDYQTTIDKKNSDYQTTIESGISTTYMVKNQTVTEDTGLDTMRDMGNLSKALLDTISILPNETTGMGERSKANEKRCAGNRKVKK</sequence>
<dbReference type="GeneID" id="66058040"/>
<dbReference type="KEGG" id="bmy:BM_BM1432"/>
<dbReference type="RefSeq" id="XP_042938104.1">
    <property type="nucleotide sequence ID" value="XM_043082170.1"/>
</dbReference>
<reference evidence="6" key="4">
    <citation type="submission" date="2019-12" db="UniProtKB">
        <authorList>
            <consortium name="WormBaseParasite"/>
        </authorList>
    </citation>
    <scope>IDENTIFICATION</scope>
</reference>
<reference evidence="4" key="3">
    <citation type="submission" date="2019-04" db="EMBL/GenBank/DDBJ databases">
        <authorList>
            <person name="Howe K."/>
            <person name="Paulini M."/>
            <person name="Williams G."/>
        </authorList>
    </citation>
    <scope>NUCLEOTIDE SEQUENCE [LARGE SCALE GENOMIC DNA]</scope>
    <source>
        <strain evidence="4">FR3</strain>
    </source>
</reference>
<dbReference type="WBParaSite" id="Bm1432.1">
    <property type="protein sequence ID" value="Bm1432.1"/>
    <property type="gene ID" value="WBGene00221693"/>
</dbReference>
<dbReference type="EMBL" id="CAAKNF010000195">
    <property type="protein sequence ID" value="VIO98962.1"/>
    <property type="molecule type" value="Genomic_DNA"/>
</dbReference>
<evidence type="ECO:0000256" key="2">
    <source>
        <dbReference type="SAM" id="Phobius"/>
    </source>
</evidence>
<evidence type="ECO:0000256" key="1">
    <source>
        <dbReference type="SAM" id="MobiDB-lite"/>
    </source>
</evidence>
<gene>
    <name evidence="3 6 7" type="ORF">Bm1432</name>
    <name evidence="4" type="ORF">BM_BM1432</name>
    <name evidence="3" type="ORF">BM_Bm1432</name>
</gene>
<feature type="region of interest" description="Disordered" evidence="1">
    <location>
        <begin position="126"/>
        <end position="149"/>
    </location>
</feature>
<feature type="region of interest" description="Disordered" evidence="1">
    <location>
        <begin position="41"/>
        <end position="61"/>
    </location>
</feature>
<dbReference type="AlphaFoldDB" id="A0A0K0J0U5"/>
<dbReference type="EMBL" id="LN856998">
    <property type="protein sequence ID" value="CDP98467.1"/>
    <property type="molecule type" value="Genomic_DNA"/>
</dbReference>
<evidence type="ECO:0000313" key="5">
    <source>
        <dbReference type="Proteomes" id="UP000006672"/>
    </source>
</evidence>
<keyword evidence="2" id="KW-0812">Transmembrane</keyword>
<evidence type="ECO:0000313" key="4">
    <source>
        <dbReference type="EMBL" id="VIO98962.1"/>
    </source>
</evidence>
<organism evidence="3">
    <name type="scientific">Brugia malayi</name>
    <name type="common">Filarial nematode worm</name>
    <dbReference type="NCBI Taxonomy" id="6279"/>
    <lineage>
        <taxon>Eukaryota</taxon>
        <taxon>Metazoa</taxon>
        <taxon>Ecdysozoa</taxon>
        <taxon>Nematoda</taxon>
        <taxon>Chromadorea</taxon>
        <taxon>Rhabditida</taxon>
        <taxon>Spirurina</taxon>
        <taxon>Spiruromorpha</taxon>
        <taxon>Filarioidea</taxon>
        <taxon>Onchocercidae</taxon>
        <taxon>Brugia</taxon>
    </lineage>
</organism>
<keyword evidence="5" id="KW-1185">Reference proteome</keyword>
<name>A0A0K0J0U5_BRUMA</name>
<feature type="compositionally biased region" description="Basic and acidic residues" evidence="1">
    <location>
        <begin position="43"/>
        <end position="61"/>
    </location>
</feature>
<dbReference type="WormBase" id="Bm1432">
    <property type="protein sequence ID" value="BM33248"/>
    <property type="gene ID" value="WBGene00221693"/>
</dbReference>
<feature type="transmembrane region" description="Helical" evidence="2">
    <location>
        <begin position="12"/>
        <end position="31"/>
    </location>
</feature>
<keyword evidence="2" id="KW-0472">Membrane</keyword>
<evidence type="ECO:0000313" key="6">
    <source>
        <dbReference type="WBParaSite" id="Bm1432.1"/>
    </source>
</evidence>
<dbReference type="Proteomes" id="UP000006672">
    <property type="component" value="Unassembled WGS sequence"/>
</dbReference>
<evidence type="ECO:0000313" key="7">
    <source>
        <dbReference type="WormBase" id="Bm1432"/>
    </source>
</evidence>